<dbReference type="AlphaFoldDB" id="L7LAY6"/>
<comment type="caution">
    <text evidence="1">The sequence shown here is derived from an EMBL/GenBank/DDBJ whole genome shotgun (WGS) entry which is preliminary data.</text>
</comment>
<protein>
    <submittedName>
        <fullName evidence="1">Uncharacterized protein</fullName>
    </submittedName>
</protein>
<dbReference type="Proteomes" id="UP000053405">
    <property type="component" value="Unassembled WGS sequence"/>
</dbReference>
<evidence type="ECO:0000313" key="2">
    <source>
        <dbReference type="Proteomes" id="UP000053405"/>
    </source>
</evidence>
<gene>
    <name evidence="1" type="ORF">GOHSU_29_00470</name>
</gene>
<organism evidence="1 2">
    <name type="scientific">Gordonia hirsuta DSM 44140 = NBRC 16056</name>
    <dbReference type="NCBI Taxonomy" id="1121927"/>
    <lineage>
        <taxon>Bacteria</taxon>
        <taxon>Bacillati</taxon>
        <taxon>Actinomycetota</taxon>
        <taxon>Actinomycetes</taxon>
        <taxon>Mycobacteriales</taxon>
        <taxon>Gordoniaceae</taxon>
        <taxon>Gordonia</taxon>
    </lineage>
</organism>
<keyword evidence="2" id="KW-1185">Reference proteome</keyword>
<dbReference type="EMBL" id="BANT01000029">
    <property type="protein sequence ID" value="GAC58064.1"/>
    <property type="molecule type" value="Genomic_DNA"/>
</dbReference>
<evidence type="ECO:0000313" key="1">
    <source>
        <dbReference type="EMBL" id="GAC58064.1"/>
    </source>
</evidence>
<proteinExistence type="predicted"/>
<accession>L7LAY6</accession>
<dbReference type="eggNOG" id="COG2072">
    <property type="taxonomic scope" value="Bacteria"/>
</dbReference>
<dbReference type="STRING" id="1121927.GOHSU_29_00470"/>
<name>L7LAY6_9ACTN</name>
<dbReference type="InterPro" id="IPR036188">
    <property type="entry name" value="FAD/NAD-bd_sf"/>
</dbReference>
<dbReference type="Gene3D" id="3.50.50.60">
    <property type="entry name" value="FAD/NAD(P)-binding domain"/>
    <property type="match status" value="1"/>
</dbReference>
<sequence>MQAYETVAVPGFPNRWIIVGPYAWTGIGCHSLAENAVLHAVRAMTLARGTGTVRMEVRHDALRRFMDLMWRNGRNLRYYFTQLNKGVHSYWVNGAGEIPILRPTTLSAARRASEDFPISLPQRSSPFSRRTSIRFTLRSSTSPVAGFAARRARRSMSPVRGTAPAGRCRSRANTLCSSGYS</sequence>
<reference evidence="1 2" key="1">
    <citation type="submission" date="2012-12" db="EMBL/GenBank/DDBJ databases">
        <title>Whole genome shotgun sequence of Gordonia hirsuta NBRC 16056.</title>
        <authorList>
            <person name="Isaki-Nakamura S."/>
            <person name="Hosoyama A."/>
            <person name="Tsuchikane K."/>
            <person name="Katsumata H."/>
            <person name="Baba S."/>
            <person name="Yamazaki S."/>
            <person name="Fujita N."/>
        </authorList>
    </citation>
    <scope>NUCLEOTIDE SEQUENCE [LARGE SCALE GENOMIC DNA]</scope>
    <source>
        <strain evidence="1 2">NBRC 16056</strain>
    </source>
</reference>